<comment type="caution">
    <text evidence="12">The sequence shown here is derived from an EMBL/GenBank/DDBJ whole genome shotgun (WGS) entry which is preliminary data.</text>
</comment>
<keyword evidence="3 10" id="KW-0813">Transport</keyword>
<dbReference type="SUPFAM" id="SSF103054">
    <property type="entry name" value="General secretion pathway protein M, EpsM"/>
    <property type="match status" value="1"/>
</dbReference>
<evidence type="ECO:0000256" key="9">
    <source>
        <dbReference type="ARBA" id="ARBA00023136"/>
    </source>
</evidence>
<dbReference type="InterPro" id="IPR023229">
    <property type="entry name" value="T2SS_M_periplasmic_sf"/>
</dbReference>
<evidence type="ECO:0000256" key="8">
    <source>
        <dbReference type="ARBA" id="ARBA00022989"/>
    </source>
</evidence>
<dbReference type="Gene3D" id="3.30.1360.100">
    <property type="entry name" value="General secretion pathway protein M, EpsM"/>
    <property type="match status" value="1"/>
</dbReference>
<gene>
    <name evidence="12" type="primary">gspM</name>
    <name evidence="12" type="ORF">GCM10007916_16970</name>
</gene>
<evidence type="ECO:0000256" key="11">
    <source>
        <dbReference type="SAM" id="Phobius"/>
    </source>
</evidence>
<keyword evidence="8 11" id="KW-1133">Transmembrane helix</keyword>
<evidence type="ECO:0000256" key="7">
    <source>
        <dbReference type="ARBA" id="ARBA00022927"/>
    </source>
</evidence>
<keyword evidence="13" id="KW-1185">Reference proteome</keyword>
<keyword evidence="7 10" id="KW-0653">Protein transport</keyword>
<evidence type="ECO:0000256" key="6">
    <source>
        <dbReference type="ARBA" id="ARBA00022692"/>
    </source>
</evidence>
<dbReference type="InterPro" id="IPR007690">
    <property type="entry name" value="T2SS_GspM"/>
</dbReference>
<comment type="function">
    <text evidence="10">Inner membrane component of the type II secretion system required for the energy-dependent secretion of extracellular factors such as proteases and toxins from the periplasm.</text>
</comment>
<comment type="similarity">
    <text evidence="2 10">Belongs to the GSP M family.</text>
</comment>
<protein>
    <recommendedName>
        <fullName evidence="10">Type II secretion system protein M</fullName>
        <shortName evidence="10">T2SS protein M</shortName>
    </recommendedName>
    <alternativeName>
        <fullName evidence="10">General secretion pathway protein M</fullName>
    </alternativeName>
</protein>
<dbReference type="EMBL" id="BSPQ01000005">
    <property type="protein sequence ID" value="GLS90630.1"/>
    <property type="molecule type" value="Genomic_DNA"/>
</dbReference>
<proteinExistence type="inferred from homology"/>
<comment type="subcellular location">
    <subcellularLocation>
        <location evidence="1">Cell inner membrane</location>
        <topology evidence="1">Single-pass membrane protein</topology>
    </subcellularLocation>
</comment>
<name>A0ABQ6E0D6_9GAMM</name>
<keyword evidence="6 11" id="KW-0812">Transmembrane</keyword>
<evidence type="ECO:0000256" key="1">
    <source>
        <dbReference type="ARBA" id="ARBA00004377"/>
    </source>
</evidence>
<accession>A0ABQ6E0D6</accession>
<dbReference type="Proteomes" id="UP001157353">
    <property type="component" value="Unassembled WGS sequence"/>
</dbReference>
<evidence type="ECO:0000256" key="10">
    <source>
        <dbReference type="PIRNR" id="PIRNR006291"/>
    </source>
</evidence>
<keyword evidence="9 10" id="KW-0472">Membrane</keyword>
<evidence type="ECO:0000256" key="5">
    <source>
        <dbReference type="ARBA" id="ARBA00022519"/>
    </source>
</evidence>
<evidence type="ECO:0000313" key="12">
    <source>
        <dbReference type="EMBL" id="GLS90630.1"/>
    </source>
</evidence>
<dbReference type="Pfam" id="PF04612">
    <property type="entry name" value="T2SSM"/>
    <property type="match status" value="1"/>
</dbReference>
<keyword evidence="4 10" id="KW-1003">Cell membrane</keyword>
<evidence type="ECO:0000256" key="4">
    <source>
        <dbReference type="ARBA" id="ARBA00022475"/>
    </source>
</evidence>
<organism evidence="12 13">
    <name type="scientific">Psychromonas marina</name>
    <dbReference type="NCBI Taxonomy" id="88364"/>
    <lineage>
        <taxon>Bacteria</taxon>
        <taxon>Pseudomonadati</taxon>
        <taxon>Pseudomonadota</taxon>
        <taxon>Gammaproteobacteria</taxon>
        <taxon>Alteromonadales</taxon>
        <taxon>Psychromonadaceae</taxon>
        <taxon>Psychromonas</taxon>
    </lineage>
</organism>
<reference evidence="13" key="1">
    <citation type="journal article" date="2019" name="Int. J. Syst. Evol. Microbiol.">
        <title>The Global Catalogue of Microorganisms (GCM) 10K type strain sequencing project: providing services to taxonomists for standard genome sequencing and annotation.</title>
        <authorList>
            <consortium name="The Broad Institute Genomics Platform"/>
            <consortium name="The Broad Institute Genome Sequencing Center for Infectious Disease"/>
            <person name="Wu L."/>
            <person name="Ma J."/>
        </authorList>
    </citation>
    <scope>NUCLEOTIDE SEQUENCE [LARGE SCALE GENOMIC DNA]</scope>
    <source>
        <strain evidence="13">NBRC 103166</strain>
    </source>
</reference>
<evidence type="ECO:0000256" key="3">
    <source>
        <dbReference type="ARBA" id="ARBA00022448"/>
    </source>
</evidence>
<keyword evidence="5 10" id="KW-0997">Cell inner membrane</keyword>
<evidence type="ECO:0000313" key="13">
    <source>
        <dbReference type="Proteomes" id="UP001157353"/>
    </source>
</evidence>
<dbReference type="PIRSF" id="PIRSF006291">
    <property type="entry name" value="GspM"/>
    <property type="match status" value="1"/>
</dbReference>
<feature type="transmembrane region" description="Helical" evidence="11">
    <location>
        <begin position="20"/>
        <end position="40"/>
    </location>
</feature>
<dbReference type="RefSeq" id="WP_284203752.1">
    <property type="nucleotide sequence ID" value="NZ_BSPQ01000005.1"/>
</dbReference>
<sequence length="157" mass="17648">MEQFKAWWESITSREQLLTMISAAVIAIAIIFWGIWTPLVDQVNDSKKQLTRAQATLSWTQEKADVVLQSGSAKPSSRGGNLTQIINSSARRDSITFSRVVNKNDNIEVWINEVPFDSFAKWIAKLSNQYGVSVLSADLARTDRDGYIKVNRLLLGM</sequence>
<evidence type="ECO:0000256" key="2">
    <source>
        <dbReference type="ARBA" id="ARBA00010637"/>
    </source>
</evidence>